<evidence type="ECO:0000256" key="4">
    <source>
        <dbReference type="ARBA" id="ARBA00008236"/>
    </source>
</evidence>
<evidence type="ECO:0000256" key="2">
    <source>
        <dbReference type="ARBA" id="ARBA00001946"/>
    </source>
</evidence>
<dbReference type="Pfam" id="PF02073">
    <property type="entry name" value="Peptidase_M29"/>
    <property type="match status" value="1"/>
</dbReference>
<keyword evidence="6" id="KW-0645">Protease</keyword>
<keyword evidence="5 10" id="KW-0031">Aminopeptidase</keyword>
<comment type="cofactor">
    <cofactor evidence="2">
        <name>Mg(2+)</name>
        <dbReference type="ChEBI" id="CHEBI:18420"/>
    </cofactor>
</comment>
<dbReference type="Proteomes" id="UP000001873">
    <property type="component" value="Chromosome"/>
</dbReference>
<keyword evidence="8" id="KW-0378">Hydrolase</keyword>
<keyword evidence="7" id="KW-0479">Metal-binding</keyword>
<proteinExistence type="inferred from homology"/>
<dbReference type="GO" id="GO:0006508">
    <property type="term" value="P:proteolysis"/>
    <property type="evidence" value="ECO:0007669"/>
    <property type="project" value="UniProtKB-KW"/>
</dbReference>
<evidence type="ECO:0000313" key="10">
    <source>
        <dbReference type="EMBL" id="ACG62625.1"/>
    </source>
</evidence>
<evidence type="ECO:0000256" key="8">
    <source>
        <dbReference type="ARBA" id="ARBA00022801"/>
    </source>
</evidence>
<name>B4U3Q8_STREM</name>
<evidence type="ECO:0000256" key="1">
    <source>
        <dbReference type="ARBA" id="ARBA00001941"/>
    </source>
</evidence>
<evidence type="ECO:0000256" key="5">
    <source>
        <dbReference type="ARBA" id="ARBA00022438"/>
    </source>
</evidence>
<dbReference type="InterPro" id="IPR035097">
    <property type="entry name" value="M29_N-terminal"/>
</dbReference>
<evidence type="ECO:0000256" key="6">
    <source>
        <dbReference type="ARBA" id="ARBA00022670"/>
    </source>
</evidence>
<keyword evidence="9" id="KW-0482">Metalloprotease</keyword>
<dbReference type="InterPro" id="IPR000787">
    <property type="entry name" value="Peptidase_M29"/>
</dbReference>
<evidence type="ECO:0000256" key="3">
    <source>
        <dbReference type="ARBA" id="ARBA00001947"/>
    </source>
</evidence>
<organism evidence="10 11">
    <name type="scientific">Streptococcus equi subsp. zooepidemicus (strain MGCS10565)</name>
    <dbReference type="NCBI Taxonomy" id="552526"/>
    <lineage>
        <taxon>Bacteria</taxon>
        <taxon>Bacillati</taxon>
        <taxon>Bacillota</taxon>
        <taxon>Bacilli</taxon>
        <taxon>Lactobacillales</taxon>
        <taxon>Streptococcaceae</taxon>
        <taxon>Streptococcus</taxon>
    </lineage>
</organism>
<evidence type="ECO:0000313" key="11">
    <source>
        <dbReference type="Proteomes" id="UP000001873"/>
    </source>
</evidence>
<gene>
    <name evidence="10" type="primary">pepS</name>
    <name evidence="10" type="ordered locus">Sez_1289</name>
</gene>
<accession>B4U3Q8</accession>
<dbReference type="InterPro" id="IPR052170">
    <property type="entry name" value="M29_Exopeptidase"/>
</dbReference>
<comment type="similarity">
    <text evidence="4">Belongs to the peptidase M29 family.</text>
</comment>
<dbReference type="AlphaFoldDB" id="B4U3Q8"/>
<protein>
    <submittedName>
        <fullName evidence="10">Aminopeptidase PepS</fullName>
    </submittedName>
</protein>
<sequence>MVLPHFDEHLEKYANLLIKKGVNIQKGQTLLITIAVEHHKLARLLTKKAYDAGAAEVLVDYNDDQITREKLLKADEDRLLQVPDYVVEQSHYLLDQKASRLVIRSANPNVFADVDSDRLAGATRATAIALEKQRAATQANKVSWNLAAAASPEWAAMVFPNLTSEEEQVDALWDAIFKMNRIYEADPVKAWDQHQERLEKKARLLNNYQFDSLHYRAPGTDLRLGMPEQHIWEAAGSTNAQGEVFIANMPTEEVFTAPDYRRADGYVSSTKPLSYAGVIIEDMTFTFKDGQIVDVTAKKGEDTIKRLISENEGARSLGEVALVPHKTPISLSGLTFFNTLFDENASNHLAIGAAYAFSIKDGTEMTNDELKAAGLNRSTAHVDFMIGSEQMDIDGITKDGEVIPIFRGGEWASSHLTDQSRTGLFYYQFSS</sequence>
<dbReference type="SUPFAM" id="SSF144052">
    <property type="entry name" value="Thermophilic metalloprotease-like"/>
    <property type="match status" value="1"/>
</dbReference>
<dbReference type="Gene3D" id="3.40.1830.10">
    <property type="entry name" value="Thermophilic metalloprotease (M29)"/>
    <property type="match status" value="1"/>
</dbReference>
<evidence type="ECO:0000256" key="7">
    <source>
        <dbReference type="ARBA" id="ARBA00022723"/>
    </source>
</evidence>
<dbReference type="GO" id="GO:0046872">
    <property type="term" value="F:metal ion binding"/>
    <property type="evidence" value="ECO:0007669"/>
    <property type="project" value="UniProtKB-KW"/>
</dbReference>
<dbReference type="MEROPS" id="M29.004"/>
<dbReference type="PANTHER" id="PTHR34448">
    <property type="entry name" value="AMINOPEPTIDASE"/>
    <property type="match status" value="1"/>
</dbReference>
<comment type="cofactor">
    <cofactor evidence="3">
        <name>Zn(2+)</name>
        <dbReference type="ChEBI" id="CHEBI:29105"/>
    </cofactor>
</comment>
<dbReference type="GO" id="GO:0008237">
    <property type="term" value="F:metallopeptidase activity"/>
    <property type="evidence" value="ECO:0007669"/>
    <property type="project" value="UniProtKB-KW"/>
</dbReference>
<dbReference type="PANTHER" id="PTHR34448:SF3">
    <property type="entry name" value="AMINOPEPTIDASE AMPS"/>
    <property type="match status" value="1"/>
</dbReference>
<comment type="cofactor">
    <cofactor evidence="1">
        <name>Co(2+)</name>
        <dbReference type="ChEBI" id="CHEBI:48828"/>
    </cofactor>
</comment>
<dbReference type="PRINTS" id="PR00919">
    <property type="entry name" value="THERMOPTASE"/>
</dbReference>
<dbReference type="RefSeq" id="WP_012515890.1">
    <property type="nucleotide sequence ID" value="NC_011134.1"/>
</dbReference>
<evidence type="ECO:0000256" key="9">
    <source>
        <dbReference type="ARBA" id="ARBA00023049"/>
    </source>
</evidence>
<dbReference type="EMBL" id="CP001129">
    <property type="protein sequence ID" value="ACG62625.1"/>
    <property type="molecule type" value="Genomic_DNA"/>
</dbReference>
<dbReference type="KEGG" id="sez:Sez_1289"/>
<dbReference type="GO" id="GO:0004177">
    <property type="term" value="F:aminopeptidase activity"/>
    <property type="evidence" value="ECO:0007669"/>
    <property type="project" value="UniProtKB-KW"/>
</dbReference>
<reference evidence="10 11" key="1">
    <citation type="journal article" date="2008" name="PLoS ONE">
        <title>Genome sequence of a lancefield group C Streptococcus zooepidemicus strain causing epidemic nephritis: new information about an old disease.</title>
        <authorList>
            <person name="Beres S.B."/>
            <person name="Sesso R."/>
            <person name="Pinto S.W.L."/>
            <person name="Hoe N.P."/>
            <person name="Porcella S.F."/>
            <person name="Deleo F.R."/>
            <person name="Musser J.M."/>
        </authorList>
    </citation>
    <scope>NUCLEOTIDE SEQUENCE [LARGE SCALE GENOMIC DNA]</scope>
    <source>
        <strain evidence="10 11">MGCS10565</strain>
    </source>
</reference>
<dbReference type="HOGENOM" id="CLU_054346_1_0_9"/>